<evidence type="ECO:0000256" key="7">
    <source>
        <dbReference type="ARBA" id="ARBA00023237"/>
    </source>
</evidence>
<dbReference type="Gene3D" id="2.60.40.3470">
    <property type="match status" value="1"/>
</dbReference>
<dbReference type="InterPro" id="IPR005644">
    <property type="entry name" value="NolW-like"/>
</dbReference>
<dbReference type="PRINTS" id="PR00811">
    <property type="entry name" value="BCTERIALGSPD"/>
</dbReference>
<dbReference type="InterPro" id="IPR011662">
    <property type="entry name" value="Secretin/TonB_short_N"/>
</dbReference>
<dbReference type="STRING" id="1470434.AZF00_04295"/>
<dbReference type="GO" id="GO:0009279">
    <property type="term" value="C:cell outer membrane"/>
    <property type="evidence" value="ECO:0007669"/>
    <property type="project" value="UniProtKB-SubCell"/>
</dbReference>
<feature type="domain" description="Secretin/TonB short N-terminal" evidence="11">
    <location>
        <begin position="315"/>
        <end position="363"/>
    </location>
</feature>
<dbReference type="Gene3D" id="3.30.1370.120">
    <property type="match status" value="1"/>
</dbReference>
<reference evidence="12 13" key="1">
    <citation type="submission" date="2015-12" db="EMBL/GenBank/DDBJ databases">
        <authorList>
            <person name="Shamseldin A."/>
            <person name="Moawad H."/>
            <person name="Abd El-Rahim W.M."/>
            <person name="Sadowsky M.J."/>
        </authorList>
    </citation>
    <scope>NUCLEOTIDE SEQUENCE [LARGE SCALE GENOMIC DNA]</scope>
    <source>
        <strain evidence="12 13">SM2</strain>
    </source>
</reference>
<keyword evidence="6" id="KW-0472">Membrane</keyword>
<feature type="chain" id="PRO_5007274952" evidence="10">
    <location>
        <begin position="43"/>
        <end position="733"/>
    </location>
</feature>
<protein>
    <submittedName>
        <fullName evidence="12">Fimbrial protein</fullName>
    </submittedName>
</protein>
<evidence type="ECO:0000256" key="2">
    <source>
        <dbReference type="ARBA" id="ARBA00006304"/>
    </source>
</evidence>
<evidence type="ECO:0000256" key="6">
    <source>
        <dbReference type="ARBA" id="ARBA00023136"/>
    </source>
</evidence>
<proteinExistence type="inferred from homology"/>
<dbReference type="Pfam" id="PF00263">
    <property type="entry name" value="Secretin"/>
    <property type="match status" value="1"/>
</dbReference>
<dbReference type="PROSITE" id="PS00875">
    <property type="entry name" value="T2SP_D"/>
    <property type="match status" value="1"/>
</dbReference>
<dbReference type="Pfam" id="PF03958">
    <property type="entry name" value="Secretin_N"/>
    <property type="match status" value="1"/>
</dbReference>
<dbReference type="RefSeq" id="WP_008246196.1">
    <property type="nucleotide sequence ID" value="NZ_CP014544.1"/>
</dbReference>
<organism evidence="12 13">
    <name type="scientific">Zhongshania aliphaticivorans</name>
    <dbReference type="NCBI Taxonomy" id="1470434"/>
    <lineage>
        <taxon>Bacteria</taxon>
        <taxon>Pseudomonadati</taxon>
        <taxon>Pseudomonadota</taxon>
        <taxon>Gammaproteobacteria</taxon>
        <taxon>Cellvibrionales</taxon>
        <taxon>Spongiibacteraceae</taxon>
        <taxon>Zhongshania</taxon>
    </lineage>
</organism>
<dbReference type="PANTHER" id="PTHR30604">
    <property type="entry name" value="PROTEIN TRANSPORT PROTEIN HOFQ"/>
    <property type="match status" value="1"/>
</dbReference>
<evidence type="ECO:0000256" key="3">
    <source>
        <dbReference type="ARBA" id="ARBA00022448"/>
    </source>
</evidence>
<dbReference type="GO" id="GO:0009306">
    <property type="term" value="P:protein secretion"/>
    <property type="evidence" value="ECO:0007669"/>
    <property type="project" value="InterPro"/>
</dbReference>
<evidence type="ECO:0000313" key="13">
    <source>
        <dbReference type="Proteomes" id="UP000074119"/>
    </source>
</evidence>
<evidence type="ECO:0000256" key="1">
    <source>
        <dbReference type="ARBA" id="ARBA00004442"/>
    </source>
</evidence>
<dbReference type="InterPro" id="IPR001775">
    <property type="entry name" value="GspD/PilQ"/>
</dbReference>
<dbReference type="Proteomes" id="UP000074119">
    <property type="component" value="Chromosome"/>
</dbReference>
<dbReference type="NCBIfam" id="TIGR02515">
    <property type="entry name" value="IV_pilus_PilQ"/>
    <property type="match status" value="1"/>
</dbReference>
<keyword evidence="4 10" id="KW-0732">Signal</keyword>
<evidence type="ECO:0000256" key="10">
    <source>
        <dbReference type="SAM" id="SignalP"/>
    </source>
</evidence>
<gene>
    <name evidence="12" type="ORF">AZF00_04295</name>
</gene>
<evidence type="ECO:0000256" key="5">
    <source>
        <dbReference type="ARBA" id="ARBA00022927"/>
    </source>
</evidence>
<feature type="compositionally biased region" description="Low complexity" evidence="9">
    <location>
        <begin position="409"/>
        <end position="422"/>
    </location>
</feature>
<dbReference type="InterPro" id="IPR021731">
    <property type="entry name" value="AMIN_dom"/>
</dbReference>
<accession>A0A127M2X7</accession>
<name>A0A127M2X7_9GAMM</name>
<comment type="subcellular location">
    <subcellularLocation>
        <location evidence="1 8">Cell outer membrane</location>
    </subcellularLocation>
</comment>
<dbReference type="SMART" id="SM00965">
    <property type="entry name" value="STN"/>
    <property type="match status" value="1"/>
</dbReference>
<evidence type="ECO:0000256" key="9">
    <source>
        <dbReference type="SAM" id="MobiDB-lite"/>
    </source>
</evidence>
<sequence length="733" mass="79117">MNTRKQMQSAVQGKRAGSATTNMGRQILGGVCLLLASIAASAANLTDVQFNSLQGGSFEARFTFDGPAPEVKGYTIEKPARIALDLVATGNKLSQKKFPLAYDNASSAVVLEGRDRTRVVLNLVKLASYQTRAEGNTLIVEVGSGGGQAYLKEKYNSPLVSSAKAATPAANNITDLDFRRGDKGEGRLVIQLADAKADINVYVEGSKIKVDFGGVNLPASLQRRFDVVDFATPVKSIEARMGEKGAKLAIEAQGEYDYLAYQTDTEYVVSVKPLTKKEVADRRREFAYVGEKLSLNFQDIEVRSVLQLIADFTELNLVASDTVKGNITLRLQNVPWDQALELVLKTKGLDKRQVGNVLMVAPAAEISERERQEIEAQKQVEELAPLQSEFIRVRYADASELFKLFARNGNDNGNNNSGNSDGPSTGSILSPRGSVIVDERTNSLLITETAERLDEFRRLIALIDVPVRQVQIEARIVRASSDFDRSLGVKWGGAYIKQDGDKVYSANGDIASDQATQNNYLSALAAGSPTYTAVPGLVTDLGVSGAAGSFALGFISPDVLLNLELSALESKGRGEIVSQPRVVTGDKEPAIIKSGTEIPYPESSASGETTIAFKEAVLKLDVTPIITPDDRIIMDLTINQDTIGSLVISTGLGGQVPTIDTTELKTRVLVSNGETVVLGGVYDQIDVQSETKVPLLGDIPFFGHLFKTTTVTREKQETLIFITPRILADSLVD</sequence>
<dbReference type="InterPro" id="IPR013355">
    <property type="entry name" value="Pilus_4_PilQ"/>
</dbReference>
<dbReference type="EMBL" id="CP014544">
    <property type="protein sequence ID" value="AMO67563.1"/>
    <property type="molecule type" value="Genomic_DNA"/>
</dbReference>
<dbReference type="PANTHER" id="PTHR30604:SF1">
    <property type="entry name" value="DNA UTILIZATION PROTEIN HOFQ"/>
    <property type="match status" value="1"/>
</dbReference>
<dbReference type="Gene3D" id="3.30.1370.130">
    <property type="match status" value="1"/>
</dbReference>
<dbReference type="InterPro" id="IPR004845">
    <property type="entry name" value="T2SS_GspD_CS"/>
</dbReference>
<comment type="similarity">
    <text evidence="2">Belongs to the bacterial secretin family. PilQ subfamily.</text>
</comment>
<keyword evidence="7" id="KW-0998">Cell outer membrane</keyword>
<evidence type="ECO:0000256" key="4">
    <source>
        <dbReference type="ARBA" id="ARBA00022729"/>
    </source>
</evidence>
<dbReference type="Pfam" id="PF11741">
    <property type="entry name" value="AMIN"/>
    <property type="match status" value="1"/>
</dbReference>
<dbReference type="KEGG" id="zal:AZF00_04295"/>
<keyword evidence="3 8" id="KW-0813">Transport</keyword>
<dbReference type="AlphaFoldDB" id="A0A127M2X7"/>
<keyword evidence="5" id="KW-0653">Protein transport</keyword>
<feature type="signal peptide" evidence="10">
    <location>
        <begin position="1"/>
        <end position="42"/>
    </location>
</feature>
<feature type="region of interest" description="Disordered" evidence="9">
    <location>
        <begin position="409"/>
        <end position="432"/>
    </location>
</feature>
<evidence type="ECO:0000259" key="11">
    <source>
        <dbReference type="SMART" id="SM00965"/>
    </source>
</evidence>
<evidence type="ECO:0000313" key="12">
    <source>
        <dbReference type="EMBL" id="AMO67563.1"/>
    </source>
</evidence>
<dbReference type="FunFam" id="3.30.1370.130:FF:000001">
    <property type="entry name" value="Type IV pilus secretin PilQ"/>
    <property type="match status" value="1"/>
</dbReference>
<dbReference type="Pfam" id="PF07660">
    <property type="entry name" value="STN"/>
    <property type="match status" value="1"/>
</dbReference>
<evidence type="ECO:0000256" key="8">
    <source>
        <dbReference type="RuleBase" id="RU004004"/>
    </source>
</evidence>
<dbReference type="InterPro" id="IPR051808">
    <property type="entry name" value="Type_IV_pilus_biogenesis"/>
</dbReference>
<dbReference type="InterPro" id="IPR038591">
    <property type="entry name" value="NolW-like_sf"/>
</dbReference>
<dbReference type="InterPro" id="IPR004846">
    <property type="entry name" value="T2SS/T3SS_dom"/>
</dbReference>